<evidence type="ECO:0000313" key="5">
    <source>
        <dbReference type="Proteomes" id="UP000008207"/>
    </source>
</evidence>
<dbReference type="OrthoDB" id="7341345at2"/>
<dbReference type="HOGENOM" id="CLU_065960_0_0_5"/>
<protein>
    <submittedName>
        <fullName evidence="4">Multidrug resistance efflux pump-like protein</fullName>
    </submittedName>
</protein>
<evidence type="ECO:0000313" key="4">
    <source>
        <dbReference type="EMBL" id="ACL57515.1"/>
    </source>
</evidence>
<dbReference type="AlphaFoldDB" id="B8ICV4"/>
<name>B8ICV4_METNO</name>
<keyword evidence="3" id="KW-1133">Transmembrane helix</keyword>
<sequence>MSAELKASRVGWGKLFRVFLVGTTVIGGGAAGTYYYSNGGLVLSADGLVTRDRVYVATPYDARVREVFVRPGDSVFAGQKVAVVDSPSISKSLAEFSVERAKISSRIAQLEARKAIVAAMVPIAQVGAKQANEFMADLNKAKISGLALNRSLHEVTAASFTATERLMTITSEKTSLDTELASNRAALAEITAASENLRKVYAEGVLTAPVSGVIGSAIANPGEVLTPGSNRLASIYTGTSFVLAYMPESYLFDVSEGQPVQVSAHHQSVPGQIARILPVTDALPPEFQPPNKARDRGQVVKISLNDANRFAVEQKIRVSSCIVTGCKDSYVEQAKSRVIVTLSNLFSSPAQAQRIDREARVTKKGAMRVGPDL</sequence>
<organism evidence="4 5">
    <name type="scientific">Methylobacterium nodulans (strain LMG 21967 / CNCM I-2342 / ORS 2060)</name>
    <dbReference type="NCBI Taxonomy" id="460265"/>
    <lineage>
        <taxon>Bacteria</taxon>
        <taxon>Pseudomonadati</taxon>
        <taxon>Pseudomonadota</taxon>
        <taxon>Alphaproteobacteria</taxon>
        <taxon>Hyphomicrobiales</taxon>
        <taxon>Methylobacteriaceae</taxon>
        <taxon>Methylobacterium</taxon>
    </lineage>
</organism>
<evidence type="ECO:0000256" key="2">
    <source>
        <dbReference type="ARBA" id="ARBA00023054"/>
    </source>
</evidence>
<dbReference type="Gene3D" id="2.40.50.100">
    <property type="match status" value="1"/>
</dbReference>
<reference evidence="4 5" key="1">
    <citation type="submission" date="2009-01" db="EMBL/GenBank/DDBJ databases">
        <title>Complete sequence of chromosome of Methylobacterium nodulans ORS 2060.</title>
        <authorList>
            <consortium name="US DOE Joint Genome Institute"/>
            <person name="Lucas S."/>
            <person name="Copeland A."/>
            <person name="Lapidus A."/>
            <person name="Glavina del Rio T."/>
            <person name="Dalin E."/>
            <person name="Tice H."/>
            <person name="Bruce D."/>
            <person name="Goodwin L."/>
            <person name="Pitluck S."/>
            <person name="Sims D."/>
            <person name="Brettin T."/>
            <person name="Detter J.C."/>
            <person name="Han C."/>
            <person name="Larimer F."/>
            <person name="Land M."/>
            <person name="Hauser L."/>
            <person name="Kyrpides N."/>
            <person name="Ivanova N."/>
            <person name="Marx C.J."/>
            <person name="Richardson P."/>
        </authorList>
    </citation>
    <scope>NUCLEOTIDE SEQUENCE [LARGE SCALE GENOMIC DNA]</scope>
    <source>
        <strain evidence="5">LMG 21967 / CNCM I-2342 / ORS 2060</strain>
    </source>
</reference>
<keyword evidence="3" id="KW-0472">Membrane</keyword>
<dbReference type="PANTHER" id="PTHR32347:SF23">
    <property type="entry name" value="BLL5650 PROTEIN"/>
    <property type="match status" value="1"/>
</dbReference>
<evidence type="ECO:0000256" key="3">
    <source>
        <dbReference type="SAM" id="Phobius"/>
    </source>
</evidence>
<comment type="subcellular location">
    <subcellularLocation>
        <location evidence="1">Cell envelope</location>
    </subcellularLocation>
</comment>
<dbReference type="RefSeq" id="WP_015929195.1">
    <property type="nucleotide sequence ID" value="NC_011894.1"/>
</dbReference>
<keyword evidence="2" id="KW-0175">Coiled coil</keyword>
<dbReference type="STRING" id="460265.Mnod_2550"/>
<proteinExistence type="predicted"/>
<evidence type="ECO:0000256" key="1">
    <source>
        <dbReference type="ARBA" id="ARBA00004196"/>
    </source>
</evidence>
<dbReference type="KEGG" id="mno:Mnod_2550"/>
<dbReference type="Proteomes" id="UP000008207">
    <property type="component" value="Chromosome"/>
</dbReference>
<accession>B8ICV4</accession>
<gene>
    <name evidence="4" type="ordered locus">Mnod_2550</name>
</gene>
<dbReference type="GO" id="GO:0030313">
    <property type="term" value="C:cell envelope"/>
    <property type="evidence" value="ECO:0007669"/>
    <property type="project" value="UniProtKB-SubCell"/>
</dbReference>
<dbReference type="eggNOG" id="COG0845">
    <property type="taxonomic scope" value="Bacteria"/>
</dbReference>
<dbReference type="EMBL" id="CP001349">
    <property type="protein sequence ID" value="ACL57515.1"/>
    <property type="molecule type" value="Genomic_DNA"/>
</dbReference>
<keyword evidence="5" id="KW-1185">Reference proteome</keyword>
<feature type="transmembrane region" description="Helical" evidence="3">
    <location>
        <begin position="15"/>
        <end position="36"/>
    </location>
</feature>
<dbReference type="InterPro" id="IPR050465">
    <property type="entry name" value="UPF0194_transport"/>
</dbReference>
<keyword evidence="3" id="KW-0812">Transmembrane</keyword>
<dbReference type="PANTHER" id="PTHR32347">
    <property type="entry name" value="EFFLUX SYSTEM COMPONENT YKNX-RELATED"/>
    <property type="match status" value="1"/>
</dbReference>